<protein>
    <submittedName>
        <fullName evidence="2">DUF192 domain-containing protein</fullName>
    </submittedName>
</protein>
<proteinExistence type="predicted"/>
<evidence type="ECO:0000313" key="3">
    <source>
        <dbReference type="Proteomes" id="UP001243757"/>
    </source>
</evidence>
<evidence type="ECO:0000256" key="1">
    <source>
        <dbReference type="SAM" id="SignalP"/>
    </source>
</evidence>
<dbReference type="PANTHER" id="PTHR37953:SF1">
    <property type="entry name" value="UPF0127 PROTEIN MJ1496"/>
    <property type="match status" value="1"/>
</dbReference>
<keyword evidence="1" id="KW-0732">Signal</keyword>
<dbReference type="InterPro" id="IPR038695">
    <property type="entry name" value="Saro_0823-like_sf"/>
</dbReference>
<accession>A0ABT7EVT3</accession>
<dbReference type="Proteomes" id="UP001243757">
    <property type="component" value="Unassembled WGS sequence"/>
</dbReference>
<name>A0ABT7EVT3_9RHOB</name>
<dbReference type="PANTHER" id="PTHR37953">
    <property type="entry name" value="UPF0127 PROTEIN MJ1496"/>
    <property type="match status" value="1"/>
</dbReference>
<comment type="caution">
    <text evidence="2">The sequence shown here is derived from an EMBL/GenBank/DDBJ whole genome shotgun (WGS) entry which is preliminary data.</text>
</comment>
<dbReference type="Pfam" id="PF02643">
    <property type="entry name" value="DUF192"/>
    <property type="match status" value="1"/>
</dbReference>
<dbReference type="Gene3D" id="2.60.120.1140">
    <property type="entry name" value="Protein of unknown function DUF192"/>
    <property type="match status" value="1"/>
</dbReference>
<organism evidence="2 3">
    <name type="scientific">Pseudodonghicola flavimaris</name>
    <dbReference type="NCBI Taxonomy" id="3050036"/>
    <lineage>
        <taxon>Bacteria</taxon>
        <taxon>Pseudomonadati</taxon>
        <taxon>Pseudomonadota</taxon>
        <taxon>Alphaproteobacteria</taxon>
        <taxon>Rhodobacterales</taxon>
        <taxon>Paracoccaceae</taxon>
        <taxon>Pseudodonghicola</taxon>
    </lineage>
</organism>
<dbReference type="InterPro" id="IPR003795">
    <property type="entry name" value="DUF192"/>
</dbReference>
<feature type="signal peptide" evidence="1">
    <location>
        <begin position="1"/>
        <end position="20"/>
    </location>
</feature>
<feature type="chain" id="PRO_5047413282" evidence="1">
    <location>
        <begin position="21"/>
        <end position="155"/>
    </location>
</feature>
<gene>
    <name evidence="2" type="ORF">QO033_02100</name>
</gene>
<dbReference type="EMBL" id="JASNJD010000001">
    <property type="protein sequence ID" value="MDK3016449.1"/>
    <property type="molecule type" value="Genomic_DNA"/>
</dbReference>
<sequence>MIRRIAAALLLLLAATAARAEVCRADLVELRGDWGQARFSVEVADDEQERARGLMFRDSLPRGAGMLFVYDHPQRVAFWMKNTRIPLDMIFLDRTGVVTRVHVGAIPGDLTAIDGGDGVFAVLEINGELARRYGIGPGTVMRHPVFAGGPAAWPC</sequence>
<keyword evidence="3" id="KW-1185">Reference proteome</keyword>
<evidence type="ECO:0000313" key="2">
    <source>
        <dbReference type="EMBL" id="MDK3016449.1"/>
    </source>
</evidence>
<dbReference type="RefSeq" id="WP_284479261.1">
    <property type="nucleotide sequence ID" value="NZ_JASNJD010000001.1"/>
</dbReference>
<reference evidence="2 3" key="1">
    <citation type="submission" date="2023-05" db="EMBL/GenBank/DDBJ databases">
        <title>Pseudodonghicola sp. nov.</title>
        <authorList>
            <person name="Huang J."/>
        </authorList>
    </citation>
    <scope>NUCLEOTIDE SEQUENCE [LARGE SCALE GENOMIC DNA]</scope>
    <source>
        <strain evidence="2 3">IC7</strain>
    </source>
</reference>